<dbReference type="PANTHER" id="PTHR38011">
    <property type="entry name" value="DIHYDROFOLATE REDUCTASE FAMILY PROTEIN (AFU_ORTHOLOGUE AFUA_8G06820)"/>
    <property type="match status" value="1"/>
</dbReference>
<feature type="domain" description="Bacterial bifunctional deaminase-reductase C-terminal" evidence="1">
    <location>
        <begin position="3"/>
        <end position="61"/>
    </location>
</feature>
<dbReference type="Pfam" id="PF01872">
    <property type="entry name" value="RibD_C"/>
    <property type="match status" value="2"/>
</dbReference>
<reference evidence="2 3" key="1">
    <citation type="submission" date="2020-03" db="EMBL/GenBank/DDBJ databases">
        <title>Sequencing the genomes of 1000 actinobacteria strains.</title>
        <authorList>
            <person name="Klenk H.-P."/>
        </authorList>
    </citation>
    <scope>NUCLEOTIDE SEQUENCE [LARGE SCALE GENOMIC DNA]</scope>
    <source>
        <strain evidence="2 3">DSM 45685</strain>
    </source>
</reference>
<evidence type="ECO:0000259" key="1">
    <source>
        <dbReference type="Pfam" id="PF01872"/>
    </source>
</evidence>
<sequence length="180" mass="18946">MAKVLYSCTMSLDGFIAGPGGDMSWLSEHLGPNPTVEGFMARIGSLLVGHRSFRGDDPHRGTPKEGKPFGGGWSGQQFVLTHNPPGNPVPGTTFVGDLNTGLAKAKAAAGEGYVNVIGAGVAAQCLAADELDELLVLVAPVLLGDGVRLFDHPGGTRVRLERLSLTHTPHSTDLWLRVVR</sequence>
<dbReference type="GO" id="GO:0008703">
    <property type="term" value="F:5-amino-6-(5-phosphoribosylamino)uracil reductase activity"/>
    <property type="evidence" value="ECO:0007669"/>
    <property type="project" value="InterPro"/>
</dbReference>
<keyword evidence="3" id="KW-1185">Reference proteome</keyword>
<dbReference type="InterPro" id="IPR050765">
    <property type="entry name" value="Riboflavin_Biosynth_HTPR"/>
</dbReference>
<dbReference type="InterPro" id="IPR002734">
    <property type="entry name" value="RibDG_C"/>
</dbReference>
<proteinExistence type="predicted"/>
<organism evidence="2 3">
    <name type="scientific">Saccharomonospora amisosensis</name>
    <dbReference type="NCBI Taxonomy" id="1128677"/>
    <lineage>
        <taxon>Bacteria</taxon>
        <taxon>Bacillati</taxon>
        <taxon>Actinomycetota</taxon>
        <taxon>Actinomycetes</taxon>
        <taxon>Pseudonocardiales</taxon>
        <taxon>Pseudonocardiaceae</taxon>
        <taxon>Saccharomonospora</taxon>
    </lineage>
</organism>
<dbReference type="InterPro" id="IPR024072">
    <property type="entry name" value="DHFR-like_dom_sf"/>
</dbReference>
<feature type="domain" description="Bacterial bifunctional deaminase-reductase C-terminal" evidence="1">
    <location>
        <begin position="118"/>
        <end position="167"/>
    </location>
</feature>
<dbReference type="AlphaFoldDB" id="A0A7X5UQQ9"/>
<gene>
    <name evidence="2" type="ORF">FHU38_002827</name>
</gene>
<accession>A0A7X5UQQ9</accession>
<dbReference type="EMBL" id="JAAOYM010000001">
    <property type="protein sequence ID" value="NIJ12483.1"/>
    <property type="molecule type" value="Genomic_DNA"/>
</dbReference>
<comment type="caution">
    <text evidence="2">The sequence shown here is derived from an EMBL/GenBank/DDBJ whole genome shotgun (WGS) entry which is preliminary data.</text>
</comment>
<evidence type="ECO:0000313" key="2">
    <source>
        <dbReference type="EMBL" id="NIJ12483.1"/>
    </source>
</evidence>
<protein>
    <submittedName>
        <fullName evidence="2">Dihydrofolate reductase</fullName>
    </submittedName>
</protein>
<dbReference type="Proteomes" id="UP000545493">
    <property type="component" value="Unassembled WGS sequence"/>
</dbReference>
<dbReference type="RefSeq" id="WP_167171309.1">
    <property type="nucleotide sequence ID" value="NZ_JAAOYM010000001.1"/>
</dbReference>
<name>A0A7X5UQQ9_9PSEU</name>
<evidence type="ECO:0000313" key="3">
    <source>
        <dbReference type="Proteomes" id="UP000545493"/>
    </source>
</evidence>
<dbReference type="SUPFAM" id="SSF53597">
    <property type="entry name" value="Dihydrofolate reductase-like"/>
    <property type="match status" value="1"/>
</dbReference>
<dbReference type="Gene3D" id="3.40.430.10">
    <property type="entry name" value="Dihydrofolate Reductase, subunit A"/>
    <property type="match status" value="1"/>
</dbReference>
<dbReference type="GO" id="GO:0009231">
    <property type="term" value="P:riboflavin biosynthetic process"/>
    <property type="evidence" value="ECO:0007669"/>
    <property type="project" value="InterPro"/>
</dbReference>
<dbReference type="PANTHER" id="PTHR38011:SF12">
    <property type="entry name" value="BIFUNCTIONAL DEAMINASE-REDUCTASE DOMAIN PROTEIN"/>
    <property type="match status" value="1"/>
</dbReference>